<organism evidence="1 2">
    <name type="scientific">Microseira wollei NIES-4236</name>
    <dbReference type="NCBI Taxonomy" id="2530354"/>
    <lineage>
        <taxon>Bacteria</taxon>
        <taxon>Bacillati</taxon>
        <taxon>Cyanobacteriota</taxon>
        <taxon>Cyanophyceae</taxon>
        <taxon>Oscillatoriophycideae</taxon>
        <taxon>Aerosakkonematales</taxon>
        <taxon>Aerosakkonemataceae</taxon>
        <taxon>Microseira</taxon>
    </lineage>
</organism>
<gene>
    <name evidence="1" type="ORF">MiSe_24920</name>
</gene>
<name>A0AAV3X8Q7_9CYAN</name>
<accession>A0AAV3X8Q7</accession>
<dbReference type="RefSeq" id="WP_226579711.1">
    <property type="nucleotide sequence ID" value="NZ_BLAY01000033.1"/>
</dbReference>
<reference evidence="1" key="1">
    <citation type="submission" date="2019-10" db="EMBL/GenBank/DDBJ databases">
        <title>Draft genome sequece of Microseira wollei NIES-4236.</title>
        <authorList>
            <person name="Yamaguchi H."/>
            <person name="Suzuki S."/>
            <person name="Kawachi M."/>
        </authorList>
    </citation>
    <scope>NUCLEOTIDE SEQUENCE</scope>
    <source>
        <strain evidence="1">NIES-4236</strain>
    </source>
</reference>
<protein>
    <submittedName>
        <fullName evidence="1">Uncharacterized protein</fullName>
    </submittedName>
</protein>
<sequence length="65" mass="7072">MQNVPAITGHLSPEVELIKKRSRVVVLEECDMPRFRSAIAPTHTLPIYAGLLRVITGAGSAFISI</sequence>
<dbReference type="Proteomes" id="UP001050975">
    <property type="component" value="Unassembled WGS sequence"/>
</dbReference>
<dbReference type="EMBL" id="BLAY01000033">
    <property type="protein sequence ID" value="GET37738.1"/>
    <property type="molecule type" value="Genomic_DNA"/>
</dbReference>
<proteinExistence type="predicted"/>
<evidence type="ECO:0000313" key="2">
    <source>
        <dbReference type="Proteomes" id="UP001050975"/>
    </source>
</evidence>
<keyword evidence="2" id="KW-1185">Reference proteome</keyword>
<evidence type="ECO:0000313" key="1">
    <source>
        <dbReference type="EMBL" id="GET37738.1"/>
    </source>
</evidence>
<dbReference type="AlphaFoldDB" id="A0AAV3X8Q7"/>
<comment type="caution">
    <text evidence="1">The sequence shown here is derived from an EMBL/GenBank/DDBJ whole genome shotgun (WGS) entry which is preliminary data.</text>
</comment>